<dbReference type="AlphaFoldDB" id="A0A5P1FFK9"/>
<dbReference type="EMBL" id="CM007383">
    <property type="protein sequence ID" value="ONK75649.1"/>
    <property type="molecule type" value="Genomic_DNA"/>
</dbReference>
<gene>
    <name evidence="2" type="ORF">A4U43_C03F19100</name>
</gene>
<feature type="region of interest" description="Disordered" evidence="1">
    <location>
        <begin position="1"/>
        <end position="31"/>
    </location>
</feature>
<evidence type="ECO:0000256" key="1">
    <source>
        <dbReference type="SAM" id="MobiDB-lite"/>
    </source>
</evidence>
<accession>A0A5P1FFK9</accession>
<dbReference type="Gramene" id="ONK75649">
    <property type="protein sequence ID" value="ONK75649"/>
    <property type="gene ID" value="A4U43_C03F19100"/>
</dbReference>
<dbReference type="Proteomes" id="UP000243459">
    <property type="component" value="Chromosome 3"/>
</dbReference>
<organism evidence="2 3">
    <name type="scientific">Asparagus officinalis</name>
    <name type="common">Garden asparagus</name>
    <dbReference type="NCBI Taxonomy" id="4686"/>
    <lineage>
        <taxon>Eukaryota</taxon>
        <taxon>Viridiplantae</taxon>
        <taxon>Streptophyta</taxon>
        <taxon>Embryophyta</taxon>
        <taxon>Tracheophyta</taxon>
        <taxon>Spermatophyta</taxon>
        <taxon>Magnoliopsida</taxon>
        <taxon>Liliopsida</taxon>
        <taxon>Asparagales</taxon>
        <taxon>Asparagaceae</taxon>
        <taxon>Asparagoideae</taxon>
        <taxon>Asparagus</taxon>
    </lineage>
</organism>
<protein>
    <submittedName>
        <fullName evidence="2">Uncharacterized protein</fullName>
    </submittedName>
</protein>
<proteinExistence type="predicted"/>
<evidence type="ECO:0000313" key="3">
    <source>
        <dbReference type="Proteomes" id="UP000243459"/>
    </source>
</evidence>
<evidence type="ECO:0000313" key="2">
    <source>
        <dbReference type="EMBL" id="ONK75649.1"/>
    </source>
</evidence>
<reference evidence="3" key="1">
    <citation type="journal article" date="2017" name="Nat. Commun.">
        <title>The asparagus genome sheds light on the origin and evolution of a young Y chromosome.</title>
        <authorList>
            <person name="Harkess A."/>
            <person name="Zhou J."/>
            <person name="Xu C."/>
            <person name="Bowers J.E."/>
            <person name="Van der Hulst R."/>
            <person name="Ayyampalayam S."/>
            <person name="Mercati F."/>
            <person name="Riccardi P."/>
            <person name="McKain M.R."/>
            <person name="Kakrana A."/>
            <person name="Tang H."/>
            <person name="Ray J."/>
            <person name="Groenendijk J."/>
            <person name="Arikit S."/>
            <person name="Mathioni S.M."/>
            <person name="Nakano M."/>
            <person name="Shan H."/>
            <person name="Telgmann-Rauber A."/>
            <person name="Kanno A."/>
            <person name="Yue Z."/>
            <person name="Chen H."/>
            <person name="Li W."/>
            <person name="Chen Y."/>
            <person name="Xu X."/>
            <person name="Zhang Y."/>
            <person name="Luo S."/>
            <person name="Chen H."/>
            <person name="Gao J."/>
            <person name="Mao Z."/>
            <person name="Pires J.C."/>
            <person name="Luo M."/>
            <person name="Kudrna D."/>
            <person name="Wing R.A."/>
            <person name="Meyers B.C."/>
            <person name="Yi K."/>
            <person name="Kong H."/>
            <person name="Lavrijsen P."/>
            <person name="Sunseri F."/>
            <person name="Falavigna A."/>
            <person name="Ye Y."/>
            <person name="Leebens-Mack J.H."/>
            <person name="Chen G."/>
        </authorList>
    </citation>
    <scope>NUCLEOTIDE SEQUENCE [LARGE SCALE GENOMIC DNA]</scope>
    <source>
        <strain evidence="3">cv. DH0086</strain>
    </source>
</reference>
<keyword evidence="3" id="KW-1185">Reference proteome</keyword>
<sequence>MILGLLPLSSRSHSRSHCSPAKLVSPQISSPNPPWNLVAGSSLEARHPLKLVVPRRLSFTPSSTAFPIFERIWVSSQSMAVRAITTSAMKPIWMKQAVKAKIKSEAEKP</sequence>
<name>A0A5P1FFK9_ASPOF</name>